<dbReference type="AlphaFoldDB" id="A0A1X0YB30"/>
<evidence type="ECO:0000313" key="1">
    <source>
        <dbReference type="EMBL" id="ORJ62378.1"/>
    </source>
</evidence>
<sequence>MKRSGKGERMRQFPARYFFLLMLLFVALPAWAGSGVKGRAAWRGELVPGLRISAYRQIADIPRGKVLAVSEPTALDGTYQLELPPGSYVLVARSFSGEPKPGDYFCYYSGSPIQVQAGHYTNVGFNLIRVPAEPAPRKARRSGLQGEISYQGELLEKVYLYVYRDTKSGFKGPAYNIVPVEKGKFRLRLPPGDYYLLARKRLAGGRYGPVAIGDYFNFYYGNPVHLEKGTIRSIHLETITRLSNLEQGEDELPFQGVRGRVFGADGAPVAGLYVFAYRHPKMTGTPDFFSAATDAEGRFALRLPPSGRYYLLARQSFGGPAAEGELYGKYSRNSEHRVELTEANPVREVEIHVQPISAR</sequence>
<protein>
    <recommendedName>
        <fullName evidence="3">Carboxypeptidase regulatory-like domain-containing protein</fullName>
    </recommendedName>
</protein>
<evidence type="ECO:0008006" key="3">
    <source>
        <dbReference type="Google" id="ProtNLM"/>
    </source>
</evidence>
<keyword evidence="2" id="KW-1185">Reference proteome</keyword>
<dbReference type="InterPro" id="IPR008969">
    <property type="entry name" value="CarboxyPept-like_regulatory"/>
</dbReference>
<dbReference type="EMBL" id="NAAD01000003">
    <property type="protein sequence ID" value="ORJ62378.1"/>
    <property type="molecule type" value="Genomic_DNA"/>
</dbReference>
<reference evidence="1 2" key="1">
    <citation type="submission" date="2017-03" db="EMBL/GenBank/DDBJ databases">
        <title>Genome sequence of Geothermobacter sp. EPR-M, Deep-Sea Iron Reducer.</title>
        <authorList>
            <person name="Tully B."/>
            <person name="Savalia P."/>
            <person name="Abuyen K."/>
            <person name="Baughan C."/>
            <person name="Romero E."/>
            <person name="Ronkowski C."/>
            <person name="Torres B."/>
            <person name="Tremblay J."/>
            <person name="Trujillo A."/>
            <person name="Tyler M."/>
            <person name="Perez-Rodriguez I."/>
            <person name="Amend J."/>
        </authorList>
    </citation>
    <scope>NUCLEOTIDE SEQUENCE [LARGE SCALE GENOMIC DNA]</scope>
    <source>
        <strain evidence="1 2">EPR-M</strain>
    </source>
</reference>
<dbReference type="SUPFAM" id="SSF49464">
    <property type="entry name" value="Carboxypeptidase regulatory domain-like"/>
    <property type="match status" value="1"/>
</dbReference>
<dbReference type="STRING" id="1969733.B5V00_03570"/>
<organism evidence="1 2">
    <name type="scientific">Geothermobacter hydrogeniphilus</name>
    <dbReference type="NCBI Taxonomy" id="1969733"/>
    <lineage>
        <taxon>Bacteria</taxon>
        <taxon>Pseudomonadati</taxon>
        <taxon>Thermodesulfobacteriota</taxon>
        <taxon>Desulfuromonadia</taxon>
        <taxon>Desulfuromonadales</taxon>
        <taxon>Geothermobacteraceae</taxon>
        <taxon>Geothermobacter</taxon>
    </lineage>
</organism>
<gene>
    <name evidence="1" type="ORF">B5V00_03570</name>
</gene>
<evidence type="ECO:0000313" key="2">
    <source>
        <dbReference type="Proteomes" id="UP000193136"/>
    </source>
</evidence>
<dbReference type="OrthoDB" id="5401722at2"/>
<name>A0A1X0YB30_9BACT</name>
<accession>A0A1X0YB30</accession>
<comment type="caution">
    <text evidence="1">The sequence shown here is derived from an EMBL/GenBank/DDBJ whole genome shotgun (WGS) entry which is preliminary data.</text>
</comment>
<dbReference type="Pfam" id="PF13620">
    <property type="entry name" value="CarboxypepD_reg"/>
    <property type="match status" value="1"/>
</dbReference>
<dbReference type="Proteomes" id="UP000193136">
    <property type="component" value="Unassembled WGS sequence"/>
</dbReference>
<proteinExistence type="predicted"/>